<dbReference type="PRINTS" id="PR00455">
    <property type="entry name" value="HTHTETR"/>
</dbReference>
<keyword evidence="7" id="KW-1185">Reference proteome</keyword>
<dbReference type="PROSITE" id="PS01081">
    <property type="entry name" value="HTH_TETR_1"/>
    <property type="match status" value="1"/>
</dbReference>
<evidence type="ECO:0000313" key="7">
    <source>
        <dbReference type="Proteomes" id="UP000590524"/>
    </source>
</evidence>
<gene>
    <name evidence="6" type="ORF">GGQ90_003348</name>
</gene>
<dbReference type="EMBL" id="JACIEU010000013">
    <property type="protein sequence ID" value="MBB4149556.1"/>
    <property type="molecule type" value="Genomic_DNA"/>
</dbReference>
<dbReference type="PANTHER" id="PTHR30055">
    <property type="entry name" value="HTH-TYPE TRANSCRIPTIONAL REGULATOR RUTR"/>
    <property type="match status" value="1"/>
</dbReference>
<dbReference type="InterPro" id="IPR036271">
    <property type="entry name" value="Tet_transcr_reg_TetR-rel_C_sf"/>
</dbReference>
<organism evidence="6 7">
    <name type="scientific">Sphingobium scionense</name>
    <dbReference type="NCBI Taxonomy" id="1404341"/>
    <lineage>
        <taxon>Bacteria</taxon>
        <taxon>Pseudomonadati</taxon>
        <taxon>Pseudomonadota</taxon>
        <taxon>Alphaproteobacteria</taxon>
        <taxon>Sphingomonadales</taxon>
        <taxon>Sphingomonadaceae</taxon>
        <taxon>Sphingobium</taxon>
    </lineage>
</organism>
<reference evidence="6 7" key="1">
    <citation type="submission" date="2020-08" db="EMBL/GenBank/DDBJ databases">
        <title>Genomic Encyclopedia of Type Strains, Phase IV (KMG-IV): sequencing the most valuable type-strain genomes for metagenomic binning, comparative biology and taxonomic classification.</title>
        <authorList>
            <person name="Goeker M."/>
        </authorList>
    </citation>
    <scope>NUCLEOTIDE SEQUENCE [LARGE SCALE GENOMIC DNA]</scope>
    <source>
        <strain evidence="6 7">DSM 19371</strain>
    </source>
</reference>
<dbReference type="RefSeq" id="WP_246428274.1">
    <property type="nucleotide sequence ID" value="NZ_JACIEU010000013.1"/>
</dbReference>
<keyword evidence="3" id="KW-0804">Transcription</keyword>
<dbReference type="Gene3D" id="1.10.10.60">
    <property type="entry name" value="Homeodomain-like"/>
    <property type="match status" value="1"/>
</dbReference>
<evidence type="ECO:0000259" key="5">
    <source>
        <dbReference type="PROSITE" id="PS50977"/>
    </source>
</evidence>
<dbReference type="SUPFAM" id="SSF46689">
    <property type="entry name" value="Homeodomain-like"/>
    <property type="match status" value="1"/>
</dbReference>
<feature type="domain" description="HTH tetR-type" evidence="5">
    <location>
        <begin position="48"/>
        <end position="108"/>
    </location>
</feature>
<dbReference type="AlphaFoldDB" id="A0A7W6LSI9"/>
<comment type="caution">
    <text evidence="6">The sequence shown here is derived from an EMBL/GenBank/DDBJ whole genome shotgun (WGS) entry which is preliminary data.</text>
</comment>
<dbReference type="PROSITE" id="PS50977">
    <property type="entry name" value="HTH_TETR_2"/>
    <property type="match status" value="1"/>
</dbReference>
<dbReference type="Pfam" id="PF00440">
    <property type="entry name" value="TetR_N"/>
    <property type="match status" value="1"/>
</dbReference>
<dbReference type="GO" id="GO:0003700">
    <property type="term" value="F:DNA-binding transcription factor activity"/>
    <property type="evidence" value="ECO:0007669"/>
    <property type="project" value="TreeGrafter"/>
</dbReference>
<keyword evidence="1" id="KW-0805">Transcription regulation</keyword>
<protein>
    <submittedName>
        <fullName evidence="6">AcrR family transcriptional regulator</fullName>
    </submittedName>
</protein>
<evidence type="ECO:0000256" key="2">
    <source>
        <dbReference type="ARBA" id="ARBA00023125"/>
    </source>
</evidence>
<dbReference type="InterPro" id="IPR039536">
    <property type="entry name" value="TetR_C_Proteobacteria"/>
</dbReference>
<dbReference type="PANTHER" id="PTHR30055:SF146">
    <property type="entry name" value="HTH-TYPE TRANSCRIPTIONAL DUAL REGULATOR CECR"/>
    <property type="match status" value="1"/>
</dbReference>
<evidence type="ECO:0000256" key="3">
    <source>
        <dbReference type="ARBA" id="ARBA00023163"/>
    </source>
</evidence>
<name>A0A7W6LSI9_9SPHN</name>
<dbReference type="Proteomes" id="UP000590524">
    <property type="component" value="Unassembled WGS sequence"/>
</dbReference>
<dbReference type="InterPro" id="IPR009057">
    <property type="entry name" value="Homeodomain-like_sf"/>
</dbReference>
<dbReference type="SUPFAM" id="SSF48498">
    <property type="entry name" value="Tetracyclin repressor-like, C-terminal domain"/>
    <property type="match status" value="1"/>
</dbReference>
<evidence type="ECO:0000256" key="1">
    <source>
        <dbReference type="ARBA" id="ARBA00023015"/>
    </source>
</evidence>
<sequence>MVAHLGNRSPISASATIRHRGGEIEMKVRSGSGKRGGRTGRPTAEAAIRLTSHILQSAREMFFEHGFDGASADMIAEGAKVSKRTLYARFGSKARVFEAVILDEIDTQLRALEPAVDADLAVVDRLQSIADVLLEWLLTPRIASMERVVIAQAVRFPALAANIHEFGFQRAAQWVASILGAAAAKGELDLPDPVFAAEQFVTLVVVAPMRRAALGLAPPAYDENARARVRRGIELFIIGCLPPALGTENMQ</sequence>
<accession>A0A7W6LSI9</accession>
<proteinExistence type="predicted"/>
<dbReference type="Gene3D" id="1.10.357.10">
    <property type="entry name" value="Tetracycline Repressor, domain 2"/>
    <property type="match status" value="1"/>
</dbReference>
<dbReference type="InterPro" id="IPR050109">
    <property type="entry name" value="HTH-type_TetR-like_transc_reg"/>
</dbReference>
<dbReference type="Pfam" id="PF14246">
    <property type="entry name" value="TetR_C_7"/>
    <property type="match status" value="1"/>
</dbReference>
<dbReference type="InterPro" id="IPR001647">
    <property type="entry name" value="HTH_TetR"/>
</dbReference>
<dbReference type="InterPro" id="IPR023772">
    <property type="entry name" value="DNA-bd_HTH_TetR-type_CS"/>
</dbReference>
<feature type="DNA-binding region" description="H-T-H motif" evidence="4">
    <location>
        <begin position="71"/>
        <end position="90"/>
    </location>
</feature>
<dbReference type="FunFam" id="1.10.10.60:FF:000141">
    <property type="entry name" value="TetR family transcriptional regulator"/>
    <property type="match status" value="1"/>
</dbReference>
<evidence type="ECO:0000256" key="4">
    <source>
        <dbReference type="PROSITE-ProRule" id="PRU00335"/>
    </source>
</evidence>
<evidence type="ECO:0000313" key="6">
    <source>
        <dbReference type="EMBL" id="MBB4149556.1"/>
    </source>
</evidence>
<keyword evidence="2 4" id="KW-0238">DNA-binding</keyword>
<dbReference type="GO" id="GO:0000976">
    <property type="term" value="F:transcription cis-regulatory region binding"/>
    <property type="evidence" value="ECO:0007669"/>
    <property type="project" value="TreeGrafter"/>
</dbReference>